<evidence type="ECO:0000313" key="10">
    <source>
        <dbReference type="EMBL" id="ACV81086.1"/>
    </source>
</evidence>
<dbReference type="NCBIfam" id="TIGR03920">
    <property type="entry name" value="T7SS_EccD"/>
    <property type="match status" value="1"/>
</dbReference>
<name>C8X8Y8_NAKMY</name>
<evidence type="ECO:0000256" key="1">
    <source>
        <dbReference type="ARBA" id="ARBA00004651"/>
    </source>
</evidence>
<accession>C8X8Y8</accession>
<dbReference type="HOGENOM" id="CLU_028325_1_0_11"/>
<dbReference type="Gene3D" id="3.10.20.90">
    <property type="entry name" value="Phosphatidylinositol 3-kinase Catalytic Subunit, Chain A, domain 1"/>
    <property type="match status" value="1"/>
</dbReference>
<feature type="region of interest" description="Disordered" evidence="7">
    <location>
        <begin position="1"/>
        <end position="34"/>
    </location>
</feature>
<feature type="transmembrane region" description="Helical" evidence="8">
    <location>
        <begin position="291"/>
        <end position="314"/>
    </location>
</feature>
<dbReference type="GO" id="GO:0005886">
    <property type="term" value="C:plasma membrane"/>
    <property type="evidence" value="ECO:0007669"/>
    <property type="project" value="UniProtKB-SubCell"/>
</dbReference>
<comment type="similarity">
    <text evidence="2">Belongs to the EccD/Snm4 family.</text>
</comment>
<proteinExistence type="inferred from homology"/>
<dbReference type="Pfam" id="PF08817">
    <property type="entry name" value="YukD"/>
    <property type="match status" value="1"/>
</dbReference>
<reference evidence="11" key="1">
    <citation type="submission" date="2009-09" db="EMBL/GenBank/DDBJ databases">
        <title>The complete genome of Nakamurella multipartita DSM 44233.</title>
        <authorList>
            <consortium name="US DOE Joint Genome Institute (JGI-PGF)"/>
            <person name="Lucas S."/>
            <person name="Copeland A."/>
            <person name="Lapidus A."/>
            <person name="Glavina del Rio T."/>
            <person name="Dalin E."/>
            <person name="Tice H."/>
            <person name="Bruce D."/>
            <person name="Goodwin L."/>
            <person name="Pitluck S."/>
            <person name="Kyrpides N."/>
            <person name="Mavromatis K."/>
            <person name="Ivanova N."/>
            <person name="Ovchinnikova G."/>
            <person name="Sims D."/>
            <person name="Meincke L."/>
            <person name="Brettin T."/>
            <person name="Detter J.C."/>
            <person name="Han C."/>
            <person name="Larimer F."/>
            <person name="Land M."/>
            <person name="Hauser L."/>
            <person name="Markowitz V."/>
            <person name="Cheng J.-F."/>
            <person name="Hugenholtz P."/>
            <person name="Woyke T."/>
            <person name="Wu D."/>
            <person name="Klenk H.-P."/>
            <person name="Eisen J.A."/>
        </authorList>
    </citation>
    <scope>NUCLEOTIDE SEQUENCE [LARGE SCALE GENOMIC DNA]</scope>
    <source>
        <strain evidence="11">ATCC 700099 / DSM 44233 / CIP 104796 / JCM 9543 / NBRC 105858 / Y-104</strain>
    </source>
</reference>
<sequence length="492" mass="48416">MLDTGPADRAARRPPAGQRPGSPGPPAATESAFGPVSRIVTVSVRTPSSRVDLALPDRTTIAEVLETVLQVAPRSLREQALAHGGWILRTAAGRRLAGSTTLLDERLGDGATVFLTGADTAEPEIVYDDVADAVADTVRADPGRWPAAAGRAVAIGATAAFAVLAVVAVLTLGPPWAAPAVVLAAVAVATQALAALVARRLHDAGVALTLGLVSVGAGAAAAATAAAGSAALSGWGPLPWLLGVLTAAVLAGTATLAIGARPTTLAAVVTGAALLALALAAGASLELTELGTAALVAGLAVCLMPLVPAAALRLTSFDPEPLPRGADQVDATRPPVDIGDVRTRTVRAVRLLTGFVHGLAWPALAAGVLLAFGGQPAGQALAAVVGAAMLLRGRLFPTVGERLPLVLAGLGVLLAVPAGMLTTSASPAVAAGVAVAAGMAAAAGAVIAAGRITRSPARARAAEILDLLLTIATIPLVAAVLGAFDFVRGLGG</sequence>
<evidence type="ECO:0000256" key="5">
    <source>
        <dbReference type="ARBA" id="ARBA00022989"/>
    </source>
</evidence>
<feature type="transmembrane region" description="Helical" evidence="8">
    <location>
        <begin position="238"/>
        <end position="258"/>
    </location>
</feature>
<keyword evidence="6 8" id="KW-0472">Membrane</keyword>
<gene>
    <name evidence="10" type="ordered locus">Namu_4811</name>
</gene>
<feature type="transmembrane region" description="Helical" evidence="8">
    <location>
        <begin position="152"/>
        <end position="170"/>
    </location>
</feature>
<dbReference type="SUPFAM" id="SSF54236">
    <property type="entry name" value="Ubiquitin-like"/>
    <property type="match status" value="1"/>
</dbReference>
<feature type="transmembrane region" description="Helical" evidence="8">
    <location>
        <begin position="210"/>
        <end position="232"/>
    </location>
</feature>
<feature type="transmembrane region" description="Helical" evidence="8">
    <location>
        <begin position="378"/>
        <end position="396"/>
    </location>
</feature>
<keyword evidence="4 8" id="KW-0812">Transmembrane</keyword>
<dbReference type="Pfam" id="PF19053">
    <property type="entry name" value="EccD"/>
    <property type="match status" value="1"/>
</dbReference>
<evidence type="ECO:0000313" key="11">
    <source>
        <dbReference type="Proteomes" id="UP000002218"/>
    </source>
</evidence>
<dbReference type="EMBL" id="CP001737">
    <property type="protein sequence ID" value="ACV81086.1"/>
    <property type="molecule type" value="Genomic_DNA"/>
</dbReference>
<feature type="transmembrane region" description="Helical" evidence="8">
    <location>
        <begin position="464"/>
        <end position="484"/>
    </location>
</feature>
<feature type="compositionally biased region" description="Low complexity" evidence="7">
    <location>
        <begin position="1"/>
        <end position="21"/>
    </location>
</feature>
<protein>
    <submittedName>
        <fullName evidence="10">Secretion protein snm4</fullName>
    </submittedName>
</protein>
<dbReference type="InterPro" id="IPR044049">
    <property type="entry name" value="EccD_transm"/>
</dbReference>
<dbReference type="PIRSF" id="PIRSF017804">
    <property type="entry name" value="Secretion_EccD1"/>
    <property type="match status" value="1"/>
</dbReference>
<feature type="transmembrane region" description="Helical" evidence="8">
    <location>
        <begin position="403"/>
        <end position="422"/>
    </location>
</feature>
<dbReference type="InterPro" id="IPR029071">
    <property type="entry name" value="Ubiquitin-like_domsf"/>
</dbReference>
<evidence type="ECO:0000256" key="6">
    <source>
        <dbReference type="ARBA" id="ARBA00023136"/>
    </source>
</evidence>
<evidence type="ECO:0000256" key="4">
    <source>
        <dbReference type="ARBA" id="ARBA00022692"/>
    </source>
</evidence>
<keyword evidence="11" id="KW-1185">Reference proteome</keyword>
<feature type="transmembrane region" description="Helical" evidence="8">
    <location>
        <begin position="176"/>
        <end position="198"/>
    </location>
</feature>
<dbReference type="STRING" id="479431.Namu_4811"/>
<feature type="transmembrane region" description="Helical" evidence="8">
    <location>
        <begin position="265"/>
        <end position="285"/>
    </location>
</feature>
<dbReference type="InParanoid" id="C8X8Y8"/>
<organism evidence="10 11">
    <name type="scientific">Nakamurella multipartita (strain ATCC 700099 / DSM 44233 / CIP 104796 / JCM 9543 / NBRC 105858 / Y-104)</name>
    <name type="common">Microsphaera multipartita</name>
    <dbReference type="NCBI Taxonomy" id="479431"/>
    <lineage>
        <taxon>Bacteria</taxon>
        <taxon>Bacillati</taxon>
        <taxon>Actinomycetota</taxon>
        <taxon>Actinomycetes</taxon>
        <taxon>Nakamurellales</taxon>
        <taxon>Nakamurellaceae</taxon>
        <taxon>Nakamurella</taxon>
    </lineage>
</organism>
<comment type="subcellular location">
    <subcellularLocation>
        <location evidence="1">Cell membrane</location>
        <topology evidence="1">Multi-pass membrane protein</topology>
    </subcellularLocation>
</comment>
<dbReference type="InterPro" id="IPR006707">
    <property type="entry name" value="T7SS_EccD"/>
</dbReference>
<evidence type="ECO:0000256" key="7">
    <source>
        <dbReference type="SAM" id="MobiDB-lite"/>
    </source>
</evidence>
<evidence type="ECO:0000259" key="9">
    <source>
        <dbReference type="Pfam" id="PF19053"/>
    </source>
</evidence>
<feature type="transmembrane region" description="Helical" evidence="8">
    <location>
        <begin position="428"/>
        <end position="452"/>
    </location>
</feature>
<evidence type="ECO:0000256" key="2">
    <source>
        <dbReference type="ARBA" id="ARBA00006162"/>
    </source>
</evidence>
<dbReference type="KEGG" id="nml:Namu_4811"/>
<dbReference type="AlphaFoldDB" id="C8X8Y8"/>
<evidence type="ECO:0000256" key="8">
    <source>
        <dbReference type="SAM" id="Phobius"/>
    </source>
</evidence>
<dbReference type="Proteomes" id="UP000002218">
    <property type="component" value="Chromosome"/>
</dbReference>
<dbReference type="InterPro" id="IPR024962">
    <property type="entry name" value="YukD-like"/>
</dbReference>
<feature type="transmembrane region" description="Helical" evidence="8">
    <location>
        <begin position="351"/>
        <end position="372"/>
    </location>
</feature>
<keyword evidence="3" id="KW-1003">Cell membrane</keyword>
<keyword evidence="5 8" id="KW-1133">Transmembrane helix</keyword>
<dbReference type="eggNOG" id="ENOG502ZAY5">
    <property type="taxonomic scope" value="Bacteria"/>
</dbReference>
<feature type="domain" description="EccD-like transmembrane" evidence="9">
    <location>
        <begin position="151"/>
        <end position="490"/>
    </location>
</feature>
<reference evidence="10 11" key="2">
    <citation type="journal article" date="2010" name="Stand. Genomic Sci.">
        <title>Complete genome sequence of Nakamurella multipartita type strain (Y-104).</title>
        <authorList>
            <person name="Tice H."/>
            <person name="Mayilraj S."/>
            <person name="Sims D."/>
            <person name="Lapidus A."/>
            <person name="Nolan M."/>
            <person name="Lucas S."/>
            <person name="Glavina Del Rio T."/>
            <person name="Copeland A."/>
            <person name="Cheng J.F."/>
            <person name="Meincke L."/>
            <person name="Bruce D."/>
            <person name="Goodwin L."/>
            <person name="Pitluck S."/>
            <person name="Ivanova N."/>
            <person name="Mavromatis K."/>
            <person name="Ovchinnikova G."/>
            <person name="Pati A."/>
            <person name="Chen A."/>
            <person name="Palaniappan K."/>
            <person name="Land M."/>
            <person name="Hauser L."/>
            <person name="Chang Y.J."/>
            <person name="Jeffries C.D."/>
            <person name="Detter J.C."/>
            <person name="Brettin T."/>
            <person name="Rohde M."/>
            <person name="Goker M."/>
            <person name="Bristow J."/>
            <person name="Eisen J.A."/>
            <person name="Markowitz V."/>
            <person name="Hugenholtz P."/>
            <person name="Kyrpides N.C."/>
            <person name="Klenk H.P."/>
            <person name="Chen F."/>
        </authorList>
    </citation>
    <scope>NUCLEOTIDE SEQUENCE [LARGE SCALE GENOMIC DNA]</scope>
    <source>
        <strain evidence="11">ATCC 700099 / DSM 44233 / CIP 104796 / JCM 9543 / NBRC 105858 / Y-104</strain>
    </source>
</reference>
<evidence type="ECO:0000256" key="3">
    <source>
        <dbReference type="ARBA" id="ARBA00022475"/>
    </source>
</evidence>